<evidence type="ECO:0000256" key="5">
    <source>
        <dbReference type="ARBA" id="ARBA00022655"/>
    </source>
</evidence>
<dbReference type="SUPFAM" id="SSF51735">
    <property type="entry name" value="NAD(P)-binding Rossmann-fold domains"/>
    <property type="match status" value="1"/>
</dbReference>
<dbReference type="PANTHER" id="PTHR21708">
    <property type="entry name" value="PROBABLE 2-DEHYDROPANTOATE 2-REDUCTASE"/>
    <property type="match status" value="1"/>
</dbReference>
<keyword evidence="6 10" id="KW-0521">NADP</keyword>
<dbReference type="InterPro" id="IPR013752">
    <property type="entry name" value="KPA_reductase"/>
</dbReference>
<dbReference type="InterPro" id="IPR013328">
    <property type="entry name" value="6PGD_dom2"/>
</dbReference>
<gene>
    <name evidence="13" type="ORF">GE300_15825</name>
</gene>
<dbReference type="Proteomes" id="UP000474957">
    <property type="component" value="Unassembled WGS sequence"/>
</dbReference>
<dbReference type="EMBL" id="WIND01000015">
    <property type="protein sequence ID" value="MSU91058.1"/>
    <property type="molecule type" value="Genomic_DNA"/>
</dbReference>
<dbReference type="GO" id="GO:0005737">
    <property type="term" value="C:cytoplasm"/>
    <property type="evidence" value="ECO:0007669"/>
    <property type="project" value="TreeGrafter"/>
</dbReference>
<keyword evidence="14" id="KW-1185">Reference proteome</keyword>
<evidence type="ECO:0000256" key="9">
    <source>
        <dbReference type="ARBA" id="ARBA00048793"/>
    </source>
</evidence>
<accession>A0A6L5Z3D3</accession>
<dbReference type="EC" id="1.1.1.169" evidence="3 10"/>
<evidence type="ECO:0000259" key="11">
    <source>
        <dbReference type="Pfam" id="PF02558"/>
    </source>
</evidence>
<evidence type="ECO:0000256" key="3">
    <source>
        <dbReference type="ARBA" id="ARBA00013014"/>
    </source>
</evidence>
<proteinExistence type="inferred from homology"/>
<dbReference type="InterPro" id="IPR008927">
    <property type="entry name" value="6-PGluconate_DH-like_C_sf"/>
</dbReference>
<evidence type="ECO:0000313" key="14">
    <source>
        <dbReference type="Proteomes" id="UP000474957"/>
    </source>
</evidence>
<evidence type="ECO:0000256" key="7">
    <source>
        <dbReference type="ARBA" id="ARBA00023002"/>
    </source>
</evidence>
<evidence type="ECO:0000256" key="10">
    <source>
        <dbReference type="RuleBase" id="RU362068"/>
    </source>
</evidence>
<keyword evidence="5 10" id="KW-0566">Pantothenate biosynthesis</keyword>
<sequence length="308" mass="32202">MRTAIIGAGGIGGYLGANLLGADRPVTLIARGAHLRAIREQGLRLSEPEGDTLVRPEVTDDPSGAGQADLVILAVKGQDLPRAIELARPLVGGGTRLLPFQNGVEASDLVAEAYGRDAALTGVARILANITAPGVVTRYGDIRSFTIGDAQGRQDDPLVAGLRATLKAAGVLVPDCADVRVDQWTKFLMFNAISSLTAAARCRLDEIQQTPELWDMAARLVAETAAVARARGVALPAEAEEKVIAAMAAMPPEARASTAHDLEQGKPLEIDWICGAVARLGEAAGVQTPLSRVCHAILSPWKHGRPGG</sequence>
<dbReference type="InterPro" id="IPR003710">
    <property type="entry name" value="ApbA"/>
</dbReference>
<dbReference type="PANTHER" id="PTHR21708:SF26">
    <property type="entry name" value="2-DEHYDROPANTOATE 2-REDUCTASE"/>
    <property type="match status" value="1"/>
</dbReference>
<comment type="caution">
    <text evidence="13">The sequence shown here is derived from an EMBL/GenBank/DDBJ whole genome shotgun (WGS) entry which is preliminary data.</text>
</comment>
<evidence type="ECO:0000256" key="6">
    <source>
        <dbReference type="ARBA" id="ARBA00022857"/>
    </source>
</evidence>
<dbReference type="InterPro" id="IPR036291">
    <property type="entry name" value="NAD(P)-bd_dom_sf"/>
</dbReference>
<dbReference type="UniPathway" id="UPA00028">
    <property type="reaction ID" value="UER00004"/>
</dbReference>
<name>A0A6L5Z3D3_9RHOB</name>
<evidence type="ECO:0000259" key="12">
    <source>
        <dbReference type="Pfam" id="PF08546"/>
    </source>
</evidence>
<protein>
    <recommendedName>
        <fullName evidence="4 10">2-dehydropantoate 2-reductase</fullName>
        <ecNumber evidence="3 10">1.1.1.169</ecNumber>
    </recommendedName>
    <alternativeName>
        <fullName evidence="8 10">Ketopantoate reductase</fullName>
    </alternativeName>
</protein>
<dbReference type="AlphaFoldDB" id="A0A6L5Z3D3"/>
<dbReference type="Pfam" id="PF02558">
    <property type="entry name" value="ApbA"/>
    <property type="match status" value="1"/>
</dbReference>
<comment type="similarity">
    <text evidence="2 10">Belongs to the ketopantoate reductase family.</text>
</comment>
<evidence type="ECO:0000256" key="1">
    <source>
        <dbReference type="ARBA" id="ARBA00004994"/>
    </source>
</evidence>
<comment type="pathway">
    <text evidence="1 10">Cofactor biosynthesis; (R)-pantothenate biosynthesis; (R)-pantoate from 3-methyl-2-oxobutanoate: step 2/2.</text>
</comment>
<dbReference type="GO" id="GO:0015940">
    <property type="term" value="P:pantothenate biosynthetic process"/>
    <property type="evidence" value="ECO:0007669"/>
    <property type="project" value="UniProtKB-UniPathway"/>
</dbReference>
<dbReference type="InterPro" id="IPR051402">
    <property type="entry name" value="KPR-Related"/>
</dbReference>
<dbReference type="Gene3D" id="3.40.50.720">
    <property type="entry name" value="NAD(P)-binding Rossmann-like Domain"/>
    <property type="match status" value="1"/>
</dbReference>
<dbReference type="GO" id="GO:0008677">
    <property type="term" value="F:2-dehydropantoate 2-reductase activity"/>
    <property type="evidence" value="ECO:0007669"/>
    <property type="project" value="UniProtKB-EC"/>
</dbReference>
<dbReference type="InterPro" id="IPR013332">
    <property type="entry name" value="KPR_N"/>
</dbReference>
<dbReference type="SUPFAM" id="SSF48179">
    <property type="entry name" value="6-phosphogluconate dehydrogenase C-terminal domain-like"/>
    <property type="match status" value="1"/>
</dbReference>
<evidence type="ECO:0000256" key="2">
    <source>
        <dbReference type="ARBA" id="ARBA00007870"/>
    </source>
</evidence>
<dbReference type="RefSeq" id="WP_154447826.1">
    <property type="nucleotide sequence ID" value="NZ_WIND01000015.1"/>
</dbReference>
<comment type="function">
    <text evidence="10">Catalyzes the NADPH-dependent reduction of ketopantoate into pantoic acid.</text>
</comment>
<reference evidence="13 14" key="1">
    <citation type="submission" date="2019-10" db="EMBL/GenBank/DDBJ databases">
        <title>Cognatihalovulum marinum gen. nov. sp. nov., a new member of the family Rhodobacteraceae isolated from deep seawater of the Northwest Indian Ocean.</title>
        <authorList>
            <person name="Ruan C."/>
            <person name="Wang J."/>
            <person name="Zheng X."/>
            <person name="Song L."/>
            <person name="Zhu Y."/>
            <person name="Huang Y."/>
            <person name="Lu Z."/>
            <person name="Du W."/>
            <person name="Huang L."/>
            <person name="Dai X."/>
        </authorList>
    </citation>
    <scope>NUCLEOTIDE SEQUENCE [LARGE SCALE GENOMIC DNA]</scope>
    <source>
        <strain evidence="13 14">2CG4</strain>
    </source>
</reference>
<evidence type="ECO:0000313" key="13">
    <source>
        <dbReference type="EMBL" id="MSU91058.1"/>
    </source>
</evidence>
<dbReference type="Pfam" id="PF08546">
    <property type="entry name" value="ApbA_C"/>
    <property type="match status" value="1"/>
</dbReference>
<dbReference type="NCBIfam" id="TIGR00745">
    <property type="entry name" value="apbA_panE"/>
    <property type="match status" value="1"/>
</dbReference>
<dbReference type="FunFam" id="1.10.1040.10:FF:000017">
    <property type="entry name" value="2-dehydropantoate 2-reductase"/>
    <property type="match status" value="1"/>
</dbReference>
<organism evidence="13 14">
    <name type="scientific">Halovulum marinum</name>
    <dbReference type="NCBI Taxonomy" id="2662447"/>
    <lineage>
        <taxon>Bacteria</taxon>
        <taxon>Pseudomonadati</taxon>
        <taxon>Pseudomonadota</taxon>
        <taxon>Alphaproteobacteria</taxon>
        <taxon>Rhodobacterales</taxon>
        <taxon>Paracoccaceae</taxon>
        <taxon>Halovulum</taxon>
    </lineage>
</organism>
<feature type="domain" description="Ketopantoate reductase C-terminal" evidence="12">
    <location>
        <begin position="178"/>
        <end position="298"/>
    </location>
</feature>
<comment type="catalytic activity">
    <reaction evidence="9 10">
        <text>(R)-pantoate + NADP(+) = 2-dehydropantoate + NADPH + H(+)</text>
        <dbReference type="Rhea" id="RHEA:16233"/>
        <dbReference type="ChEBI" id="CHEBI:11561"/>
        <dbReference type="ChEBI" id="CHEBI:15378"/>
        <dbReference type="ChEBI" id="CHEBI:15980"/>
        <dbReference type="ChEBI" id="CHEBI:57783"/>
        <dbReference type="ChEBI" id="CHEBI:58349"/>
        <dbReference type="EC" id="1.1.1.169"/>
    </reaction>
</comment>
<evidence type="ECO:0000256" key="8">
    <source>
        <dbReference type="ARBA" id="ARBA00032024"/>
    </source>
</evidence>
<keyword evidence="7 10" id="KW-0560">Oxidoreductase</keyword>
<feature type="domain" description="Ketopantoate reductase N-terminal" evidence="11">
    <location>
        <begin position="4"/>
        <end position="151"/>
    </location>
</feature>
<dbReference type="Gene3D" id="1.10.1040.10">
    <property type="entry name" value="N-(1-d-carboxylethyl)-l-norvaline Dehydrogenase, domain 2"/>
    <property type="match status" value="1"/>
</dbReference>
<evidence type="ECO:0000256" key="4">
    <source>
        <dbReference type="ARBA" id="ARBA00019465"/>
    </source>
</evidence>